<dbReference type="InterPro" id="IPR000014">
    <property type="entry name" value="PAS"/>
</dbReference>
<comment type="caution">
    <text evidence="9">The sequence shown here is derived from an EMBL/GenBank/DDBJ whole genome shotgun (WGS) entry which is preliminary data.</text>
</comment>
<evidence type="ECO:0000256" key="1">
    <source>
        <dbReference type="ARBA" id="ARBA00022543"/>
    </source>
</evidence>
<reference evidence="9" key="2">
    <citation type="submission" date="2023-06" db="EMBL/GenBank/DDBJ databases">
        <authorList>
            <person name="Ma L."/>
            <person name="Liu K.-W."/>
            <person name="Li Z."/>
            <person name="Hsiao Y.-Y."/>
            <person name="Qi Y."/>
            <person name="Fu T."/>
            <person name="Tang G."/>
            <person name="Zhang D."/>
            <person name="Sun W.-H."/>
            <person name="Liu D.-K."/>
            <person name="Li Y."/>
            <person name="Chen G.-Z."/>
            <person name="Liu X.-D."/>
            <person name="Liao X.-Y."/>
            <person name="Jiang Y.-T."/>
            <person name="Yu X."/>
            <person name="Hao Y."/>
            <person name="Huang J."/>
            <person name="Zhao X.-W."/>
            <person name="Ke S."/>
            <person name="Chen Y.-Y."/>
            <person name="Wu W.-L."/>
            <person name="Hsu J.-L."/>
            <person name="Lin Y.-F."/>
            <person name="Huang M.-D."/>
            <person name="Li C.-Y."/>
            <person name="Huang L."/>
            <person name="Wang Z.-W."/>
            <person name="Zhao X."/>
            <person name="Zhong W.-Y."/>
            <person name="Peng D.-H."/>
            <person name="Ahmad S."/>
            <person name="Lan S."/>
            <person name="Zhang J.-S."/>
            <person name="Tsai W.-C."/>
            <person name="Van De Peer Y."/>
            <person name="Liu Z.-J."/>
        </authorList>
    </citation>
    <scope>NUCLEOTIDE SEQUENCE</scope>
    <source>
        <strain evidence="9">SCP</strain>
        <tissue evidence="9">Leaves</tissue>
    </source>
</reference>
<dbReference type="InterPro" id="IPR035965">
    <property type="entry name" value="PAS-like_dom_sf"/>
</dbReference>
<organism evidence="9 10">
    <name type="scientific">Acorus gramineus</name>
    <name type="common">Dwarf sweet flag</name>
    <dbReference type="NCBI Taxonomy" id="55184"/>
    <lineage>
        <taxon>Eukaryota</taxon>
        <taxon>Viridiplantae</taxon>
        <taxon>Streptophyta</taxon>
        <taxon>Embryophyta</taxon>
        <taxon>Tracheophyta</taxon>
        <taxon>Spermatophyta</taxon>
        <taxon>Magnoliopsida</taxon>
        <taxon>Liliopsida</taxon>
        <taxon>Acoraceae</taxon>
        <taxon>Acorus</taxon>
    </lineage>
</organism>
<dbReference type="AlphaFoldDB" id="A0AAV9AKU7"/>
<evidence type="ECO:0000256" key="5">
    <source>
        <dbReference type="ARBA" id="ARBA00022991"/>
    </source>
</evidence>
<keyword evidence="10" id="KW-1185">Reference proteome</keyword>
<keyword evidence="4" id="KW-0288">FMN</keyword>
<evidence type="ECO:0000256" key="4">
    <source>
        <dbReference type="ARBA" id="ARBA00022643"/>
    </source>
</evidence>
<protein>
    <submittedName>
        <fullName evidence="9">Protein TWIN LOV 1</fullName>
    </submittedName>
</protein>
<evidence type="ECO:0000256" key="2">
    <source>
        <dbReference type="ARBA" id="ARBA00022606"/>
    </source>
</evidence>
<dbReference type="PANTHER" id="PTHR47429">
    <property type="entry name" value="PROTEIN TWIN LOV 1"/>
    <property type="match status" value="1"/>
</dbReference>
<keyword evidence="3" id="KW-0285">Flavoprotein</keyword>
<evidence type="ECO:0000259" key="7">
    <source>
        <dbReference type="PROSITE" id="PS50112"/>
    </source>
</evidence>
<proteinExistence type="predicted"/>
<accession>A0AAV9AKU7</accession>
<dbReference type="InterPro" id="IPR001610">
    <property type="entry name" value="PAC"/>
</dbReference>
<feature type="domain" description="PAC" evidence="8">
    <location>
        <begin position="340"/>
        <end position="394"/>
    </location>
</feature>
<reference evidence="9" key="1">
    <citation type="journal article" date="2023" name="Nat. Commun.">
        <title>Diploid and tetraploid genomes of Acorus and the evolution of monocots.</title>
        <authorList>
            <person name="Ma L."/>
            <person name="Liu K.W."/>
            <person name="Li Z."/>
            <person name="Hsiao Y.Y."/>
            <person name="Qi Y."/>
            <person name="Fu T."/>
            <person name="Tang G.D."/>
            <person name="Zhang D."/>
            <person name="Sun W.H."/>
            <person name="Liu D.K."/>
            <person name="Li Y."/>
            <person name="Chen G.Z."/>
            <person name="Liu X.D."/>
            <person name="Liao X.Y."/>
            <person name="Jiang Y.T."/>
            <person name="Yu X."/>
            <person name="Hao Y."/>
            <person name="Huang J."/>
            <person name="Zhao X.W."/>
            <person name="Ke S."/>
            <person name="Chen Y.Y."/>
            <person name="Wu W.L."/>
            <person name="Hsu J.L."/>
            <person name="Lin Y.F."/>
            <person name="Huang M.D."/>
            <person name="Li C.Y."/>
            <person name="Huang L."/>
            <person name="Wang Z.W."/>
            <person name="Zhao X."/>
            <person name="Zhong W.Y."/>
            <person name="Peng D.H."/>
            <person name="Ahmad S."/>
            <person name="Lan S."/>
            <person name="Zhang J.S."/>
            <person name="Tsai W.C."/>
            <person name="Van de Peer Y."/>
            <person name="Liu Z.J."/>
        </authorList>
    </citation>
    <scope>NUCLEOTIDE SEQUENCE</scope>
    <source>
        <strain evidence="9">SCP</strain>
    </source>
</reference>
<sequence>MGLRFHAAILIDGVEDHRRWRSKSMESEKTRLDRLIGGSMTDRYSQWFREALDELPDCFLITDPSIPGHPIVFASRGFLGLTGYAEAEVLGRNGRMFQGPETDRRSVSEIREAIRGERTVQVELLNYRKDGRAYRVWFHLCPVFGREDGRVVHFLAVQVPISGKGRGAGREIGRGRRCSGGEERYGSCRRELFLEMIGELGGDRTFLGSDDKGPGSEESCEASVEDKERASVTVNNILSALIRYSELTGRWVSGKKCSDSVGIVPLGSSLTISLGRIKQSFVLTDPHLHDMPIVYVSEAFLSLTGYSRNEVLGRNCRFLSGPGTDVGTLCEIRENIRTEQASSVRILNYRKDGSSFWNLLHISPVRNARGKIAFYVGVQTDESAKTDAQGLSPEMRQLGTVGAVKVAVRSLSAGVGPSKSS</sequence>
<feature type="domain" description="PAS" evidence="7">
    <location>
        <begin position="44"/>
        <end position="117"/>
    </location>
</feature>
<keyword evidence="5" id="KW-0157">Chromophore</keyword>
<keyword evidence="1" id="KW-0600">Photoreceptor protein</keyword>
<dbReference type="NCBIfam" id="TIGR00229">
    <property type="entry name" value="sensory_box"/>
    <property type="match status" value="2"/>
</dbReference>
<dbReference type="SUPFAM" id="SSF55785">
    <property type="entry name" value="PYP-like sensor domain (PAS domain)"/>
    <property type="match status" value="2"/>
</dbReference>
<dbReference type="PANTHER" id="PTHR47429:SF2">
    <property type="entry name" value="PROTEIN TWIN LOV 1"/>
    <property type="match status" value="1"/>
</dbReference>
<dbReference type="Pfam" id="PF13426">
    <property type="entry name" value="PAS_9"/>
    <property type="match status" value="2"/>
</dbReference>
<evidence type="ECO:0000256" key="6">
    <source>
        <dbReference type="ARBA" id="ARBA00023170"/>
    </source>
</evidence>
<dbReference type="SMART" id="SM00086">
    <property type="entry name" value="PAC"/>
    <property type="match status" value="2"/>
</dbReference>
<dbReference type="PROSITE" id="PS50113">
    <property type="entry name" value="PAC"/>
    <property type="match status" value="1"/>
</dbReference>
<dbReference type="GO" id="GO:0009881">
    <property type="term" value="F:photoreceptor activity"/>
    <property type="evidence" value="ECO:0007669"/>
    <property type="project" value="UniProtKB-KW"/>
</dbReference>
<evidence type="ECO:0000313" key="9">
    <source>
        <dbReference type="EMBL" id="KAK1264744.1"/>
    </source>
</evidence>
<dbReference type="Gene3D" id="3.30.450.20">
    <property type="entry name" value="PAS domain"/>
    <property type="match status" value="2"/>
</dbReference>
<dbReference type="InterPro" id="IPR000700">
    <property type="entry name" value="PAS-assoc_C"/>
</dbReference>
<keyword evidence="2" id="KW-0716">Sensory transduction</keyword>
<dbReference type="PROSITE" id="PS50112">
    <property type="entry name" value="PAS"/>
    <property type="match status" value="2"/>
</dbReference>
<dbReference type="GO" id="GO:0009637">
    <property type="term" value="P:response to blue light"/>
    <property type="evidence" value="ECO:0007669"/>
    <property type="project" value="UniProtKB-ARBA"/>
</dbReference>
<feature type="domain" description="PAS" evidence="7">
    <location>
        <begin position="293"/>
        <end position="315"/>
    </location>
</feature>
<dbReference type="FunFam" id="3.30.450.20:FF:000211">
    <property type="entry name" value="Protein TWIN LOV 1"/>
    <property type="match status" value="1"/>
</dbReference>
<dbReference type="GO" id="GO:0005634">
    <property type="term" value="C:nucleus"/>
    <property type="evidence" value="ECO:0007669"/>
    <property type="project" value="TreeGrafter"/>
</dbReference>
<dbReference type="EMBL" id="JAUJYN010000008">
    <property type="protein sequence ID" value="KAK1264744.1"/>
    <property type="molecule type" value="Genomic_DNA"/>
</dbReference>
<evidence type="ECO:0000259" key="8">
    <source>
        <dbReference type="PROSITE" id="PS50113"/>
    </source>
</evidence>
<evidence type="ECO:0000313" key="10">
    <source>
        <dbReference type="Proteomes" id="UP001179952"/>
    </source>
</evidence>
<dbReference type="SMART" id="SM00091">
    <property type="entry name" value="PAS"/>
    <property type="match status" value="2"/>
</dbReference>
<evidence type="ECO:0000256" key="3">
    <source>
        <dbReference type="ARBA" id="ARBA00022630"/>
    </source>
</evidence>
<name>A0AAV9AKU7_ACOGR</name>
<gene>
    <name evidence="9" type="ORF">QJS04_geneDACA017869</name>
</gene>
<keyword evidence="6" id="KW-0675">Receptor</keyword>
<dbReference type="Proteomes" id="UP001179952">
    <property type="component" value="Unassembled WGS sequence"/>
</dbReference>
<dbReference type="CDD" id="cd00130">
    <property type="entry name" value="PAS"/>
    <property type="match status" value="2"/>
</dbReference>